<protein>
    <recommendedName>
        <fullName evidence="3">asparagine synthase (glutamine-hydrolyzing)</fullName>
        <ecNumber evidence="3">6.3.5.4</ecNumber>
    </recommendedName>
</protein>
<dbReference type="InterPro" id="IPR006426">
    <property type="entry name" value="Asn_synth_AEB"/>
</dbReference>
<feature type="binding site" evidence="9">
    <location>
        <begin position="375"/>
        <end position="376"/>
    </location>
    <ligand>
        <name>ATP</name>
        <dbReference type="ChEBI" id="CHEBI:30616"/>
    </ligand>
</feature>
<keyword evidence="12" id="KW-0436">Ligase</keyword>
<dbReference type="PIRSF" id="PIRSF001589">
    <property type="entry name" value="Asn_synthetase_glu-h"/>
    <property type="match status" value="1"/>
</dbReference>
<evidence type="ECO:0000256" key="1">
    <source>
        <dbReference type="ARBA" id="ARBA00005187"/>
    </source>
</evidence>
<dbReference type="OrthoDB" id="9763290at2"/>
<dbReference type="InterPro" id="IPR033738">
    <property type="entry name" value="AsnB_N"/>
</dbReference>
<keyword evidence="5 9" id="KW-0067">ATP-binding</keyword>
<dbReference type="CDD" id="cd01991">
    <property type="entry name" value="Asn_synthase_B_C"/>
    <property type="match status" value="1"/>
</dbReference>
<dbReference type="GO" id="GO:0005829">
    <property type="term" value="C:cytosol"/>
    <property type="evidence" value="ECO:0007669"/>
    <property type="project" value="TreeGrafter"/>
</dbReference>
<evidence type="ECO:0000256" key="9">
    <source>
        <dbReference type="PIRSR" id="PIRSR001589-2"/>
    </source>
</evidence>
<evidence type="ECO:0000256" key="10">
    <source>
        <dbReference type="PIRSR" id="PIRSR001589-3"/>
    </source>
</evidence>
<dbReference type="EC" id="6.3.5.4" evidence="3"/>
<feature type="site" description="Important for beta-aspartyl-AMP intermediate formation" evidence="10">
    <location>
        <position position="377"/>
    </location>
</feature>
<feature type="binding site" evidence="9">
    <location>
        <position position="99"/>
    </location>
    <ligand>
        <name>L-glutamine</name>
        <dbReference type="ChEBI" id="CHEBI:58359"/>
    </ligand>
</feature>
<name>A0A857JI18_9ALTE</name>
<dbReference type="NCBIfam" id="TIGR01536">
    <property type="entry name" value="asn_synth_AEB"/>
    <property type="match status" value="1"/>
</dbReference>
<organism evidence="12 13">
    <name type="scientific">Paraglaciecola mesophila</name>
    <dbReference type="NCBI Taxonomy" id="197222"/>
    <lineage>
        <taxon>Bacteria</taxon>
        <taxon>Pseudomonadati</taxon>
        <taxon>Pseudomonadota</taxon>
        <taxon>Gammaproteobacteria</taxon>
        <taxon>Alteromonadales</taxon>
        <taxon>Alteromonadaceae</taxon>
        <taxon>Paraglaciecola</taxon>
    </lineage>
</organism>
<proteinExistence type="inferred from homology"/>
<dbReference type="EMBL" id="CP047656">
    <property type="protein sequence ID" value="QHJ10611.1"/>
    <property type="molecule type" value="Genomic_DNA"/>
</dbReference>
<keyword evidence="6 8" id="KW-0315">Glutamine amidotransferase</keyword>
<dbReference type="RefSeq" id="WP_160178466.1">
    <property type="nucleotide sequence ID" value="NZ_CP047656.1"/>
</dbReference>
<evidence type="ECO:0000256" key="4">
    <source>
        <dbReference type="ARBA" id="ARBA00022741"/>
    </source>
</evidence>
<dbReference type="InterPro" id="IPR014729">
    <property type="entry name" value="Rossmann-like_a/b/a_fold"/>
</dbReference>
<evidence type="ECO:0000313" key="13">
    <source>
        <dbReference type="Proteomes" id="UP000464524"/>
    </source>
</evidence>
<dbReference type="InterPro" id="IPR001962">
    <property type="entry name" value="Asn_synthase"/>
</dbReference>
<comment type="similarity">
    <text evidence="2">Belongs to the asparagine synthetase family.</text>
</comment>
<evidence type="ECO:0000256" key="8">
    <source>
        <dbReference type="PIRSR" id="PIRSR001589-1"/>
    </source>
</evidence>
<evidence type="ECO:0000256" key="7">
    <source>
        <dbReference type="ARBA" id="ARBA00048741"/>
    </source>
</evidence>
<keyword evidence="4 9" id="KW-0547">Nucleotide-binding</keyword>
<dbReference type="GO" id="GO:0005524">
    <property type="term" value="F:ATP binding"/>
    <property type="evidence" value="ECO:0007669"/>
    <property type="project" value="UniProtKB-KW"/>
</dbReference>
<dbReference type="PROSITE" id="PS51278">
    <property type="entry name" value="GATASE_TYPE_2"/>
    <property type="match status" value="1"/>
</dbReference>
<evidence type="ECO:0000256" key="5">
    <source>
        <dbReference type="ARBA" id="ARBA00022840"/>
    </source>
</evidence>
<dbReference type="GO" id="GO:0006529">
    <property type="term" value="P:asparagine biosynthetic process"/>
    <property type="evidence" value="ECO:0007669"/>
    <property type="project" value="UniProtKB-KW"/>
</dbReference>
<dbReference type="SUPFAM" id="SSF56235">
    <property type="entry name" value="N-terminal nucleophile aminohydrolases (Ntn hydrolases)"/>
    <property type="match status" value="1"/>
</dbReference>
<comment type="pathway">
    <text evidence="1">Amino-acid biosynthesis; L-asparagine biosynthesis; L-asparagine from L-aspartate (L-Gln route): step 1/1.</text>
</comment>
<dbReference type="CDD" id="cd00712">
    <property type="entry name" value="AsnB"/>
    <property type="match status" value="1"/>
</dbReference>
<gene>
    <name evidence="12" type="ORF">FX988_00830</name>
</gene>
<evidence type="ECO:0000256" key="2">
    <source>
        <dbReference type="ARBA" id="ARBA00005752"/>
    </source>
</evidence>
<evidence type="ECO:0000256" key="6">
    <source>
        <dbReference type="ARBA" id="ARBA00022962"/>
    </source>
</evidence>
<feature type="domain" description="Glutamine amidotransferase type-2" evidence="11">
    <location>
        <begin position="2"/>
        <end position="213"/>
    </location>
</feature>
<reference evidence="12 13" key="1">
    <citation type="submission" date="2019-12" db="EMBL/GenBank/DDBJ databases">
        <title>Genome sequencing and assembly of endphytes of Porphyra tenera.</title>
        <authorList>
            <person name="Park J.M."/>
            <person name="Shin R."/>
            <person name="Jo S.H."/>
        </authorList>
    </citation>
    <scope>NUCLEOTIDE SEQUENCE [LARGE SCALE GENOMIC DNA]</scope>
    <source>
        <strain evidence="12 13">GPM4</strain>
    </source>
</reference>
<sequence length="629" mass="71459">MCGITGLFRLNASPCKANIIQKMNTTLNHRGPDDNGVWEGPPGVALGHCRLAVQDLSQDGHQPMHSACERYVMVFNGEVYNFAEIRQSLSQQSFKGHSDSEVVLCAIAEFGLEAALRKFNGMFALAVWDKQQKTLSLARDRVGKKPLYFGRSNDFFCFSSELKALKVIPDFTPRLDMQALGQYMRFNYIPAPYSIYQGIYKLAPGSFVTLTVDELTSEHNLLDKCQQYWSALEVAAHQFNHPFTGTLDEAQTHLTHLLEDSTRLRMISDVPFGVLLSGGIDSSLVASMMQKQSARPVNSFSIGFSQSDKDEAHLAKNIARYLGTSHNELYVSGQNALDLVPDIAQHYDEPFADSSQIPTYIVAKLARSKVTVALSGDGGDELFYGYNRYFRNIKNWQISQKIPDALKRAVSGQLFRLAATQKLGLTTNKYANEIGAMNVLEMYMSRICKWVAPENLMLQPHTPEQHKLREVSRLHLPRPEHYLMLYDYVTYLCDDILVKTDRASMANSLELRSPLLDHRITEFAWSLPMAMKFNEGKGKHILRKVLDQHIPNSLTNNPKHGFGAPIKSWLNGPLNDWAEDLLAQDRIAQQGIFDSEKVALLWHDFKHKKKKYHTQLWNMLMFQSWYHNQ</sequence>
<dbReference type="InterPro" id="IPR051786">
    <property type="entry name" value="ASN_synthetase/amidase"/>
</dbReference>
<feature type="active site" description="For GATase activity" evidence="8">
    <location>
        <position position="2"/>
    </location>
</feature>
<keyword evidence="8" id="KW-0061">Asparagine biosynthesis</keyword>
<dbReference type="Gene3D" id="3.40.50.620">
    <property type="entry name" value="HUPs"/>
    <property type="match status" value="1"/>
</dbReference>
<feature type="binding site" evidence="9">
    <location>
        <position position="302"/>
    </location>
    <ligand>
        <name>ATP</name>
        <dbReference type="ChEBI" id="CHEBI:30616"/>
    </ligand>
</feature>
<dbReference type="PANTHER" id="PTHR43284">
    <property type="entry name" value="ASPARAGINE SYNTHETASE (GLUTAMINE-HYDROLYZING)"/>
    <property type="match status" value="1"/>
</dbReference>
<dbReference type="Pfam" id="PF13522">
    <property type="entry name" value="GATase_6"/>
    <property type="match status" value="1"/>
</dbReference>
<dbReference type="Proteomes" id="UP000464524">
    <property type="component" value="Chromosome"/>
</dbReference>
<dbReference type="GO" id="GO:0004066">
    <property type="term" value="F:asparagine synthase (glutamine-hydrolyzing) activity"/>
    <property type="evidence" value="ECO:0007669"/>
    <property type="project" value="UniProtKB-EC"/>
</dbReference>
<dbReference type="Gene3D" id="3.60.20.10">
    <property type="entry name" value="Glutamine Phosphoribosylpyrophosphate, subunit 1, domain 1"/>
    <property type="match status" value="1"/>
</dbReference>
<dbReference type="InterPro" id="IPR029055">
    <property type="entry name" value="Ntn_hydrolases_N"/>
</dbReference>
<dbReference type="Pfam" id="PF00733">
    <property type="entry name" value="Asn_synthase"/>
    <property type="match status" value="1"/>
</dbReference>
<evidence type="ECO:0000313" key="12">
    <source>
        <dbReference type="EMBL" id="QHJ10611.1"/>
    </source>
</evidence>
<dbReference type="AlphaFoldDB" id="A0A857JI18"/>
<keyword evidence="13" id="KW-1185">Reference proteome</keyword>
<dbReference type="PANTHER" id="PTHR43284:SF1">
    <property type="entry name" value="ASPARAGINE SYNTHETASE"/>
    <property type="match status" value="1"/>
</dbReference>
<dbReference type="SUPFAM" id="SSF52402">
    <property type="entry name" value="Adenine nucleotide alpha hydrolases-like"/>
    <property type="match status" value="1"/>
</dbReference>
<evidence type="ECO:0000259" key="11">
    <source>
        <dbReference type="PROSITE" id="PS51278"/>
    </source>
</evidence>
<dbReference type="KEGG" id="pmes:FX988_00830"/>
<comment type="catalytic activity">
    <reaction evidence="7">
        <text>L-aspartate + L-glutamine + ATP + H2O = L-asparagine + L-glutamate + AMP + diphosphate + H(+)</text>
        <dbReference type="Rhea" id="RHEA:12228"/>
        <dbReference type="ChEBI" id="CHEBI:15377"/>
        <dbReference type="ChEBI" id="CHEBI:15378"/>
        <dbReference type="ChEBI" id="CHEBI:29985"/>
        <dbReference type="ChEBI" id="CHEBI:29991"/>
        <dbReference type="ChEBI" id="CHEBI:30616"/>
        <dbReference type="ChEBI" id="CHEBI:33019"/>
        <dbReference type="ChEBI" id="CHEBI:58048"/>
        <dbReference type="ChEBI" id="CHEBI:58359"/>
        <dbReference type="ChEBI" id="CHEBI:456215"/>
        <dbReference type="EC" id="6.3.5.4"/>
    </reaction>
</comment>
<keyword evidence="8" id="KW-0028">Amino-acid biosynthesis</keyword>
<dbReference type="InterPro" id="IPR017932">
    <property type="entry name" value="GATase_2_dom"/>
</dbReference>
<feature type="binding site" evidence="9">
    <location>
        <position position="275"/>
    </location>
    <ligand>
        <name>ATP</name>
        <dbReference type="ChEBI" id="CHEBI:30616"/>
    </ligand>
</feature>
<evidence type="ECO:0000256" key="3">
    <source>
        <dbReference type="ARBA" id="ARBA00012737"/>
    </source>
</evidence>
<accession>A0A857JI18</accession>